<dbReference type="Proteomes" id="UP000036681">
    <property type="component" value="Unplaced"/>
</dbReference>
<keyword evidence="2" id="KW-1185">Reference proteome</keyword>
<dbReference type="AlphaFoldDB" id="A0A0M3IBP4"/>
<name>A0A0M3IBP4_ASCLU</name>
<dbReference type="Gene3D" id="3.30.1120.50">
    <property type="entry name" value="Pepsin inhibitor-3"/>
    <property type="match status" value="1"/>
</dbReference>
<sequence>MLKSAFGGSLITKLIAVYIQNGGIYVNGQLKRMMTSDDVAALNDYNKKVRAWKYGVRDTILARQANANAHQKMISWISIYVYPSPSKGLAFGSDA</sequence>
<feature type="domain" description="Pepsin inhibitor-3-like repeated" evidence="1">
    <location>
        <begin position="19"/>
        <end position="64"/>
    </location>
</feature>
<organism evidence="2 3">
    <name type="scientific">Ascaris lumbricoides</name>
    <name type="common">Giant roundworm</name>
    <dbReference type="NCBI Taxonomy" id="6252"/>
    <lineage>
        <taxon>Eukaryota</taxon>
        <taxon>Metazoa</taxon>
        <taxon>Ecdysozoa</taxon>
        <taxon>Nematoda</taxon>
        <taxon>Chromadorea</taxon>
        <taxon>Rhabditida</taxon>
        <taxon>Spirurina</taxon>
        <taxon>Ascaridomorpha</taxon>
        <taxon>Ascaridoidea</taxon>
        <taxon>Ascarididae</taxon>
        <taxon>Ascaris</taxon>
    </lineage>
</organism>
<dbReference type="InterPro" id="IPR038412">
    <property type="entry name" value="Pepsin-I3_sf"/>
</dbReference>
<evidence type="ECO:0000313" key="2">
    <source>
        <dbReference type="Proteomes" id="UP000036681"/>
    </source>
</evidence>
<proteinExistence type="predicted"/>
<evidence type="ECO:0000313" key="3">
    <source>
        <dbReference type="WBParaSite" id="ALUE_0001517501-mRNA-1"/>
    </source>
</evidence>
<evidence type="ECO:0000259" key="1">
    <source>
        <dbReference type="Pfam" id="PF06394"/>
    </source>
</evidence>
<dbReference type="InterPro" id="IPR010480">
    <property type="entry name" value="Pepsin-I3"/>
</dbReference>
<accession>A0A0M3IBP4</accession>
<reference evidence="3" key="1">
    <citation type="submission" date="2017-02" db="UniProtKB">
        <authorList>
            <consortium name="WormBaseParasite"/>
        </authorList>
    </citation>
    <scope>IDENTIFICATION</scope>
</reference>
<dbReference type="WBParaSite" id="ALUE_0001517501-mRNA-1">
    <property type="protein sequence ID" value="ALUE_0001517501-mRNA-1"/>
    <property type="gene ID" value="ALUE_0001517501"/>
</dbReference>
<protein>
    <submittedName>
        <fullName evidence="3">Pepsin-I3 domain-containing protein</fullName>
    </submittedName>
</protein>
<dbReference type="Pfam" id="PF06394">
    <property type="entry name" value="Pepsin-I3"/>
    <property type="match status" value="1"/>
</dbReference>